<comment type="subcellular location">
    <subcellularLocation>
        <location evidence="1">Cell membrane</location>
        <topology evidence="1">Multi-pass membrane protein</topology>
    </subcellularLocation>
</comment>
<feature type="transmembrane region" description="Helical" evidence="9">
    <location>
        <begin position="44"/>
        <end position="61"/>
    </location>
</feature>
<dbReference type="GO" id="GO:0022857">
    <property type="term" value="F:transmembrane transporter activity"/>
    <property type="evidence" value="ECO:0007669"/>
    <property type="project" value="InterPro"/>
</dbReference>
<dbReference type="AlphaFoldDB" id="X1VJQ9"/>
<feature type="transmembrane region" description="Helical" evidence="9">
    <location>
        <begin position="14"/>
        <end position="37"/>
    </location>
</feature>
<evidence type="ECO:0000256" key="2">
    <source>
        <dbReference type="ARBA" id="ARBA00022448"/>
    </source>
</evidence>
<comment type="caution">
    <text evidence="10">The sequence shown here is derived from an EMBL/GenBank/DDBJ whole genome shotgun (WGS) entry which is preliminary data.</text>
</comment>
<evidence type="ECO:0000256" key="1">
    <source>
        <dbReference type="ARBA" id="ARBA00004651"/>
    </source>
</evidence>
<keyword evidence="2" id="KW-0813">Transport</keyword>
<keyword evidence="7 9" id="KW-0472">Membrane</keyword>
<accession>X1VJQ9</accession>
<sequence length="64" mass="6969">MDINTFTLNLLHGLSFGMVLFLIAAGMSIVIGIMGIINLAHGALYMFGGYVGWTIAINYGLNFW</sequence>
<evidence type="ECO:0008006" key="11">
    <source>
        <dbReference type="Google" id="ProtNLM"/>
    </source>
</evidence>
<keyword evidence="4 9" id="KW-0812">Transmembrane</keyword>
<dbReference type="PANTHER" id="PTHR11795">
    <property type="entry name" value="BRANCHED-CHAIN AMINO ACID TRANSPORT SYSTEM PERMEASE PROTEIN LIVH"/>
    <property type="match status" value="1"/>
</dbReference>
<proteinExistence type="inferred from homology"/>
<dbReference type="InterPro" id="IPR052157">
    <property type="entry name" value="BCAA_transport_permease"/>
</dbReference>
<keyword evidence="3" id="KW-1003">Cell membrane</keyword>
<name>X1VJQ9_9ZZZZ</name>
<comment type="similarity">
    <text evidence="8">Belongs to the binding-protein-dependent transport system permease family. LivHM subfamily.</text>
</comment>
<evidence type="ECO:0000256" key="8">
    <source>
        <dbReference type="ARBA" id="ARBA00037998"/>
    </source>
</evidence>
<evidence type="ECO:0000313" key="10">
    <source>
        <dbReference type="EMBL" id="GAJ19182.1"/>
    </source>
</evidence>
<evidence type="ECO:0000256" key="3">
    <source>
        <dbReference type="ARBA" id="ARBA00022475"/>
    </source>
</evidence>
<protein>
    <recommendedName>
        <fullName evidence="11">Branched-chain amino acid ABC transporter permease</fullName>
    </recommendedName>
</protein>
<keyword evidence="5" id="KW-0029">Amino-acid transport</keyword>
<evidence type="ECO:0000256" key="6">
    <source>
        <dbReference type="ARBA" id="ARBA00022989"/>
    </source>
</evidence>
<dbReference type="PANTHER" id="PTHR11795:SF442">
    <property type="entry name" value="ABC TRANSPORTER ATP-BINDING PROTEIN"/>
    <property type="match status" value="1"/>
</dbReference>
<evidence type="ECO:0000256" key="7">
    <source>
        <dbReference type="ARBA" id="ARBA00023136"/>
    </source>
</evidence>
<dbReference type="GO" id="GO:0006865">
    <property type="term" value="P:amino acid transport"/>
    <property type="evidence" value="ECO:0007669"/>
    <property type="project" value="UniProtKB-KW"/>
</dbReference>
<feature type="non-terminal residue" evidence="10">
    <location>
        <position position="64"/>
    </location>
</feature>
<dbReference type="Pfam" id="PF02653">
    <property type="entry name" value="BPD_transp_2"/>
    <property type="match status" value="1"/>
</dbReference>
<evidence type="ECO:0000256" key="4">
    <source>
        <dbReference type="ARBA" id="ARBA00022692"/>
    </source>
</evidence>
<evidence type="ECO:0000256" key="9">
    <source>
        <dbReference type="SAM" id="Phobius"/>
    </source>
</evidence>
<evidence type="ECO:0000256" key="5">
    <source>
        <dbReference type="ARBA" id="ARBA00022970"/>
    </source>
</evidence>
<dbReference type="GO" id="GO:0005886">
    <property type="term" value="C:plasma membrane"/>
    <property type="evidence" value="ECO:0007669"/>
    <property type="project" value="UniProtKB-SubCell"/>
</dbReference>
<reference evidence="10" key="1">
    <citation type="journal article" date="2014" name="Front. Microbiol.">
        <title>High frequency of phylogenetically diverse reductive dehalogenase-homologous genes in deep subseafloor sedimentary metagenomes.</title>
        <authorList>
            <person name="Kawai M."/>
            <person name="Futagami T."/>
            <person name="Toyoda A."/>
            <person name="Takaki Y."/>
            <person name="Nishi S."/>
            <person name="Hori S."/>
            <person name="Arai W."/>
            <person name="Tsubouchi T."/>
            <person name="Morono Y."/>
            <person name="Uchiyama I."/>
            <person name="Ito T."/>
            <person name="Fujiyama A."/>
            <person name="Inagaki F."/>
            <person name="Takami H."/>
        </authorList>
    </citation>
    <scope>NUCLEOTIDE SEQUENCE</scope>
    <source>
        <strain evidence="10">Expedition CK06-06</strain>
    </source>
</reference>
<dbReference type="InterPro" id="IPR001851">
    <property type="entry name" value="ABC_transp_permease"/>
</dbReference>
<keyword evidence="6 9" id="KW-1133">Transmembrane helix</keyword>
<organism evidence="10">
    <name type="scientific">marine sediment metagenome</name>
    <dbReference type="NCBI Taxonomy" id="412755"/>
    <lineage>
        <taxon>unclassified sequences</taxon>
        <taxon>metagenomes</taxon>
        <taxon>ecological metagenomes</taxon>
    </lineage>
</organism>
<gene>
    <name evidence="10" type="ORF">S12H4_62492</name>
</gene>
<dbReference type="EMBL" id="BARW01041950">
    <property type="protein sequence ID" value="GAJ19182.1"/>
    <property type="molecule type" value="Genomic_DNA"/>
</dbReference>